<comment type="caution">
    <text evidence="5">The sequence shown here is derived from an EMBL/GenBank/DDBJ whole genome shotgun (WGS) entry which is preliminary data.</text>
</comment>
<evidence type="ECO:0000256" key="2">
    <source>
        <dbReference type="SAM" id="MobiDB-lite"/>
    </source>
</evidence>
<dbReference type="SUPFAM" id="SSF69360">
    <property type="entry name" value="Cell wall binding repeat"/>
    <property type="match status" value="1"/>
</dbReference>
<keyword evidence="6" id="KW-1185">Reference proteome</keyword>
<dbReference type="InterPro" id="IPR036116">
    <property type="entry name" value="FN3_sf"/>
</dbReference>
<dbReference type="Proteomes" id="UP000306509">
    <property type="component" value="Unassembled WGS sequence"/>
</dbReference>
<gene>
    <name evidence="5" type="primary">toxA_8</name>
    <name evidence="5" type="ORF">DSM106044_04490</name>
</gene>
<reference evidence="5 6" key="1">
    <citation type="journal article" date="2019" name="Anaerobe">
        <title>Detection of Robinsoniella peoriensis in multiple bone samples of a trauma patient.</title>
        <authorList>
            <person name="Schrottner P."/>
            <person name="Hartwich K."/>
            <person name="Bunk B."/>
            <person name="Schober I."/>
            <person name="Helbig S."/>
            <person name="Rudolph W.W."/>
            <person name="Gunzer F."/>
        </authorList>
    </citation>
    <scope>NUCLEOTIDE SEQUENCE [LARGE SCALE GENOMIC DNA]</scope>
    <source>
        <strain evidence="5 6">DSM 106044</strain>
    </source>
</reference>
<accession>A0A4U8Q1Y6</accession>
<keyword evidence="1" id="KW-0677">Repeat</keyword>
<dbReference type="EMBL" id="QGQD01000086">
    <property type="protein sequence ID" value="TLC98739.1"/>
    <property type="molecule type" value="Genomic_DNA"/>
</dbReference>
<name>A0A4U8Q1Y6_9FIRM</name>
<dbReference type="InterPro" id="IPR032675">
    <property type="entry name" value="LRR_dom_sf"/>
</dbReference>
<feature type="domain" description="Fibronectin type-III" evidence="4">
    <location>
        <begin position="854"/>
        <end position="946"/>
    </location>
</feature>
<dbReference type="InterPro" id="IPR026906">
    <property type="entry name" value="LRR_5"/>
</dbReference>
<evidence type="ECO:0000259" key="4">
    <source>
        <dbReference type="PROSITE" id="PS50853"/>
    </source>
</evidence>
<dbReference type="RefSeq" id="WP_138003710.1">
    <property type="nucleotide sequence ID" value="NZ_QGQD01000086.1"/>
</dbReference>
<dbReference type="InterPro" id="IPR003961">
    <property type="entry name" value="FN3_dom"/>
</dbReference>
<feature type="chain" id="PRO_5020290475" evidence="3">
    <location>
        <begin position="27"/>
        <end position="946"/>
    </location>
</feature>
<feature type="signal peptide" evidence="3">
    <location>
        <begin position="1"/>
        <end position="26"/>
    </location>
</feature>
<feature type="compositionally biased region" description="Polar residues" evidence="2">
    <location>
        <begin position="97"/>
        <end position="106"/>
    </location>
</feature>
<protein>
    <submittedName>
        <fullName evidence="5">Toxin A</fullName>
    </submittedName>
</protein>
<dbReference type="Pfam" id="PF19127">
    <property type="entry name" value="Choline_bind_3"/>
    <property type="match status" value="1"/>
</dbReference>
<evidence type="ECO:0000313" key="6">
    <source>
        <dbReference type="Proteomes" id="UP000306509"/>
    </source>
</evidence>
<dbReference type="Gene3D" id="2.10.270.10">
    <property type="entry name" value="Cholin Binding"/>
    <property type="match status" value="1"/>
</dbReference>
<sequence precursor="true">MKVKLFTKILTITITISLGISNIAFAASDHVESEASQVENPIESEIPVEIDTDEFDVPVEFQKQINKHLSETEKASSVSEITVENELIATDEAEITESLTEPNSSDSRSDHVKTSGESENNIQASSDIIFSQSEQPAQVGDTFSTTFGIYQILTVGEKPTAMLIDKAQSDPNGNFIYGDTSKPWTASYKNVEYSVTEIGKSSKLTGISGTISIPEGVTYIHNGALSKAAARRIDLPASLVHFDEDHTLHKLELITVAEGNQYYKVEDGALLSKDGTRLILYPAMYQNDSYTSPESVLSVEEDAFYNNAFLKTITLTKVTTIKDYAFYEMHSIETIMYPKTLTNLSPKYVTFNCFTLKQIFVEKGNPILYDENGILFFKNENEYMLVVYPASYPLDEYCIPYGVKSISSFAFNGITHTKMINIPATVNNIYSYAFEETQIPIEFILQFSSPIKLSQSAFDRLARGSKLYVETDKIKNGFLKDFLTTNINENGGTQIDTETPVIVDYEKAVSRIENWYLCNNKKYYYDISGNLVVGLQQINQYKYYFGEDHIMKTGFQDADGKTYYFFTDTGKMLTNSGIESIDNKLYFIKTDHSIYKEAELTYDNKIYYLNTNTGEIICDSLSHSFGPWQDTIAATCTKGGSQSHTCLKCNHIETRTLSKLQHQFNDWIILTEPNCTSQGIKMHTCHLCHTSEQQIINKSSHRPGKWIINRQPTCQSNGKKLLTCNICTQLIQYEDIQRLPHKYGNWKIKRQATYVRTGNKTRTCSICGKTDLIIIPKLLRKNISKAITSSIKQRTYNGRSQKPSIKLILNNKLLKMNADYSINYKNNKKPGKASIIIKGKRNYYGTKNLNFYIAPKAPTIRSLSCYKKKSLSLRIKKAFSSSGYQFTYSLSRTFKNKKTTNFSGTSKTINHLSSNKIYYIKIRAYKKIGRKKIFGPYSKTSKVLIK</sequence>
<dbReference type="InterPro" id="IPR018337">
    <property type="entry name" value="Cell_wall/Cho-bd_repeat"/>
</dbReference>
<evidence type="ECO:0000313" key="5">
    <source>
        <dbReference type="EMBL" id="TLC98739.1"/>
    </source>
</evidence>
<dbReference type="Gene3D" id="2.60.40.10">
    <property type="entry name" value="Immunoglobulins"/>
    <property type="match status" value="1"/>
</dbReference>
<dbReference type="InterPro" id="IPR013783">
    <property type="entry name" value="Ig-like_fold"/>
</dbReference>
<organism evidence="5 6">
    <name type="scientific">Robinsoniella peoriensis</name>
    <dbReference type="NCBI Taxonomy" id="180332"/>
    <lineage>
        <taxon>Bacteria</taxon>
        <taxon>Bacillati</taxon>
        <taxon>Bacillota</taxon>
        <taxon>Clostridia</taxon>
        <taxon>Lachnospirales</taxon>
        <taxon>Lachnospiraceae</taxon>
        <taxon>Robinsoniella</taxon>
    </lineage>
</organism>
<keyword evidence="3" id="KW-0732">Signal</keyword>
<dbReference type="SUPFAM" id="SSF49265">
    <property type="entry name" value="Fibronectin type III"/>
    <property type="match status" value="1"/>
</dbReference>
<proteinExistence type="predicted"/>
<dbReference type="Gene3D" id="3.80.10.10">
    <property type="entry name" value="Ribonuclease Inhibitor"/>
    <property type="match status" value="2"/>
</dbReference>
<dbReference type="AlphaFoldDB" id="A0A4U8Q1Y6"/>
<dbReference type="PROSITE" id="PS50853">
    <property type="entry name" value="FN3"/>
    <property type="match status" value="1"/>
</dbReference>
<evidence type="ECO:0000256" key="1">
    <source>
        <dbReference type="ARBA" id="ARBA00022737"/>
    </source>
</evidence>
<feature type="compositionally biased region" description="Basic and acidic residues" evidence="2">
    <location>
        <begin position="107"/>
        <end position="116"/>
    </location>
</feature>
<dbReference type="Pfam" id="PF13306">
    <property type="entry name" value="LRR_5"/>
    <property type="match status" value="2"/>
</dbReference>
<feature type="region of interest" description="Disordered" evidence="2">
    <location>
        <begin position="90"/>
        <end position="121"/>
    </location>
</feature>
<evidence type="ECO:0000256" key="3">
    <source>
        <dbReference type="SAM" id="SignalP"/>
    </source>
</evidence>